<comment type="caution">
    <text evidence="1">The sequence shown here is derived from an EMBL/GenBank/DDBJ whole genome shotgun (WGS) entry which is preliminary data.</text>
</comment>
<evidence type="ECO:0000313" key="1">
    <source>
        <dbReference type="EMBL" id="MBK9718834.1"/>
    </source>
</evidence>
<dbReference type="Proteomes" id="UP000808349">
    <property type="component" value="Unassembled WGS sequence"/>
</dbReference>
<reference evidence="1 2" key="1">
    <citation type="submission" date="2020-10" db="EMBL/GenBank/DDBJ databases">
        <title>Connecting structure to function with the recovery of over 1000 high-quality activated sludge metagenome-assembled genomes encoding full-length rRNA genes using long-read sequencing.</title>
        <authorList>
            <person name="Singleton C.M."/>
            <person name="Petriglieri F."/>
            <person name="Kristensen J.M."/>
            <person name="Kirkegaard R.H."/>
            <person name="Michaelsen T.Y."/>
            <person name="Andersen M.H."/>
            <person name="Karst S.M."/>
            <person name="Dueholm M.S."/>
            <person name="Nielsen P.H."/>
            <person name="Albertsen M."/>
        </authorList>
    </citation>
    <scope>NUCLEOTIDE SEQUENCE [LARGE SCALE GENOMIC DNA]</scope>
    <source>
        <strain evidence="1">Ribe_18-Q3-R11-54_BAT3C.373</strain>
    </source>
</reference>
<evidence type="ECO:0000313" key="2">
    <source>
        <dbReference type="Proteomes" id="UP000808349"/>
    </source>
</evidence>
<proteinExistence type="predicted"/>
<name>A0A9D7SCT5_9BACT</name>
<protein>
    <submittedName>
        <fullName evidence="1">Uncharacterized protein</fullName>
    </submittedName>
</protein>
<organism evidence="1 2">
    <name type="scientific">Candidatus Defluviibacterium haderslevense</name>
    <dbReference type="NCBI Taxonomy" id="2981993"/>
    <lineage>
        <taxon>Bacteria</taxon>
        <taxon>Pseudomonadati</taxon>
        <taxon>Bacteroidota</taxon>
        <taxon>Saprospiria</taxon>
        <taxon>Saprospirales</taxon>
        <taxon>Saprospiraceae</taxon>
        <taxon>Candidatus Defluviibacterium</taxon>
    </lineage>
</organism>
<dbReference type="AlphaFoldDB" id="A0A9D7SCT5"/>
<gene>
    <name evidence="1" type="ORF">IPO85_15220</name>
</gene>
<accession>A0A9D7SCT5</accession>
<dbReference type="EMBL" id="JADKFW010000013">
    <property type="protein sequence ID" value="MBK9718834.1"/>
    <property type="molecule type" value="Genomic_DNA"/>
</dbReference>
<sequence length="249" mass="26860">MGRQSSLIKITGTLDDLSFYKTKDGHMVRMKGGVSGTRIKNDPAFARTRENMQEFAEMNQAGKWIRTSLRNITSNGSDGRAVSRLVKQLAQVLKTDTTNLRGFRKVGVGLSTVEGKAILNGFNFNNESVLSQVLKSNYQVDTATGNVSISDFIPQQDLEFPTAATHCSIESGWSEIDFATGAINSSISPAVSLLLDLTTSNVVLTPAQPPTGTGILFIALKVSFLQKINGQLYPLNNGSLNAIELVSVS</sequence>